<evidence type="ECO:0000313" key="9">
    <source>
        <dbReference type="Proteomes" id="UP000054893"/>
    </source>
</evidence>
<dbReference type="Gene3D" id="2.50.20.10">
    <property type="entry name" value="Lipoprotein localisation LolA/LolB/LppX"/>
    <property type="match status" value="1"/>
</dbReference>
<dbReference type="Proteomes" id="UP000054893">
    <property type="component" value="Unassembled WGS sequence"/>
</dbReference>
<evidence type="ECO:0000256" key="5">
    <source>
        <dbReference type="SAM" id="SignalP"/>
    </source>
</evidence>
<evidence type="ECO:0000256" key="2">
    <source>
        <dbReference type="ARBA" id="ARBA00008150"/>
    </source>
</evidence>
<dbReference type="PANTHER" id="PTHR38782:SF1">
    <property type="entry name" value="SIGMA-E FACTOR REGULATORY PROTEIN RSEB"/>
    <property type="match status" value="1"/>
</dbReference>
<comment type="similarity">
    <text evidence="2">Belongs to the RseB family.</text>
</comment>
<proteinExistence type="inferred from homology"/>
<dbReference type="Gene3D" id="3.30.200.100">
    <property type="entry name" value="MucB/RseB, C-terminal domain"/>
    <property type="match status" value="1"/>
</dbReference>
<dbReference type="EMBL" id="FCOC02000007">
    <property type="protein sequence ID" value="SAL31502.1"/>
    <property type="molecule type" value="Genomic_DNA"/>
</dbReference>
<accession>A0A158GHK5</accession>
<dbReference type="RefSeq" id="WP_060856018.1">
    <property type="nucleotide sequence ID" value="NZ_FCOC02000007.1"/>
</dbReference>
<evidence type="ECO:0000313" key="8">
    <source>
        <dbReference type="EMBL" id="SAL31502.1"/>
    </source>
</evidence>
<organism evidence="8 9">
    <name type="scientific">Caballeronia sordidicola</name>
    <name type="common">Burkholderia sordidicola</name>
    <dbReference type="NCBI Taxonomy" id="196367"/>
    <lineage>
        <taxon>Bacteria</taxon>
        <taxon>Pseudomonadati</taxon>
        <taxon>Pseudomonadota</taxon>
        <taxon>Betaproteobacteria</taxon>
        <taxon>Burkholderiales</taxon>
        <taxon>Burkholderiaceae</taxon>
        <taxon>Caballeronia</taxon>
    </lineage>
</organism>
<feature type="signal peptide" evidence="5">
    <location>
        <begin position="1"/>
        <end position="34"/>
    </location>
</feature>
<feature type="chain" id="PRO_5007810487" evidence="5">
    <location>
        <begin position="35"/>
        <end position="352"/>
    </location>
</feature>
<dbReference type="AlphaFoldDB" id="A0A158GHK5"/>
<dbReference type="InterPro" id="IPR005588">
    <property type="entry name" value="MucB_RseB"/>
</dbReference>
<dbReference type="GO" id="GO:0030288">
    <property type="term" value="C:outer membrane-bounded periplasmic space"/>
    <property type="evidence" value="ECO:0007669"/>
    <property type="project" value="TreeGrafter"/>
</dbReference>
<protein>
    <submittedName>
        <fullName evidence="8">Sigma E regulatory protein, MucB/RseB</fullName>
    </submittedName>
</protein>
<evidence type="ECO:0000259" key="7">
    <source>
        <dbReference type="Pfam" id="PF17188"/>
    </source>
</evidence>
<dbReference type="InterPro" id="IPR038484">
    <property type="entry name" value="MucB/RseB_C_sf"/>
</dbReference>
<keyword evidence="3 5" id="KW-0732">Signal</keyword>
<dbReference type="Pfam" id="PF03888">
    <property type="entry name" value="MucB_RseB"/>
    <property type="match status" value="1"/>
</dbReference>
<dbReference type="InterPro" id="IPR033434">
    <property type="entry name" value="MucB/RseB_N"/>
</dbReference>
<feature type="domain" description="MucB/RseB C-terminal" evidence="7">
    <location>
        <begin position="247"/>
        <end position="347"/>
    </location>
</feature>
<sequence>MQLVRLKKTTHWGRLPVLLLCAVALLSAASGASAQGGSPQGDDSTASRKSAADLLNRIHEAAQQQNYEGTFVYQRGTTVQSSRITHSAARSDGEYESLESLDGKPRKMLRHDDDMYTFVPERHLLVVEKRQNKDSFPSLLATGGEQVLSVYDPKILGTDRVAGIDSQVIELDPKDAWRFAYKFWADSKTGLLLRAQTLGPDGQVLEQLSFSQVKIGGTVDRSAIANGIKNINGWTVVRPPVQPVDMEAQGWKITPNVPGFREIRELRRPMASREEGQPPIPVDQAVFSDGLAAISIFVEPVEKNSRKEGAGDSGATHVLVKRRGDFWITLLGEVPQATLQQFASAIEYKPSK</sequence>
<dbReference type="PANTHER" id="PTHR38782">
    <property type="match status" value="1"/>
</dbReference>
<dbReference type="PIRSF" id="PIRSF005427">
    <property type="entry name" value="RseB"/>
    <property type="match status" value="1"/>
</dbReference>
<name>A0A158GHK5_CABSO</name>
<reference evidence="8 9" key="1">
    <citation type="submission" date="2016-01" db="EMBL/GenBank/DDBJ databases">
        <authorList>
            <person name="Oliw E.H."/>
        </authorList>
    </citation>
    <scope>NUCLEOTIDE SEQUENCE [LARGE SCALE GENOMIC DNA]</scope>
    <source>
        <strain evidence="8">LMG 22029</strain>
    </source>
</reference>
<dbReference type="CDD" id="cd16327">
    <property type="entry name" value="RseB"/>
    <property type="match status" value="1"/>
</dbReference>
<evidence type="ECO:0000256" key="3">
    <source>
        <dbReference type="ARBA" id="ARBA00022729"/>
    </source>
</evidence>
<dbReference type="GO" id="GO:0045152">
    <property type="term" value="F:antisigma factor binding"/>
    <property type="evidence" value="ECO:0007669"/>
    <property type="project" value="TreeGrafter"/>
</dbReference>
<dbReference type="OrthoDB" id="7067274at2"/>
<evidence type="ECO:0000259" key="6">
    <source>
        <dbReference type="Pfam" id="PF03888"/>
    </source>
</evidence>
<evidence type="ECO:0000256" key="1">
    <source>
        <dbReference type="ARBA" id="ARBA00004418"/>
    </source>
</evidence>
<gene>
    <name evidence="8" type="ORF">AWB64_02843</name>
</gene>
<evidence type="ECO:0000256" key="4">
    <source>
        <dbReference type="ARBA" id="ARBA00022764"/>
    </source>
</evidence>
<keyword evidence="4" id="KW-0574">Periplasm</keyword>
<feature type="domain" description="MucB/RseB N-terminal" evidence="6">
    <location>
        <begin position="50"/>
        <end position="225"/>
    </location>
</feature>
<dbReference type="GO" id="GO:0032885">
    <property type="term" value="P:regulation of polysaccharide biosynthetic process"/>
    <property type="evidence" value="ECO:0007669"/>
    <property type="project" value="TreeGrafter"/>
</dbReference>
<dbReference type="InterPro" id="IPR033436">
    <property type="entry name" value="MucB/RseB_C"/>
</dbReference>
<comment type="subcellular location">
    <subcellularLocation>
        <location evidence="1">Periplasm</location>
    </subcellularLocation>
</comment>
<dbReference type="Pfam" id="PF17188">
    <property type="entry name" value="MucB_RseB_C"/>
    <property type="match status" value="1"/>
</dbReference>